<feature type="region of interest" description="Disordered" evidence="1">
    <location>
        <begin position="46"/>
        <end position="70"/>
    </location>
</feature>
<comment type="caution">
    <text evidence="2">The sequence shown here is derived from an EMBL/GenBank/DDBJ whole genome shotgun (WGS) entry which is preliminary data.</text>
</comment>
<reference evidence="2" key="1">
    <citation type="submission" date="2020-07" db="EMBL/GenBank/DDBJ databases">
        <title>The High-quality genome of the commercially important snow crab, Chionoecetes opilio.</title>
        <authorList>
            <person name="Jeong J.-H."/>
            <person name="Ryu S."/>
        </authorList>
    </citation>
    <scope>NUCLEOTIDE SEQUENCE</scope>
    <source>
        <strain evidence="2">MADBK_172401_WGS</strain>
        <tissue evidence="2">Digestive gland</tissue>
    </source>
</reference>
<accession>A0A8J4Y0N2</accession>
<evidence type="ECO:0000313" key="2">
    <source>
        <dbReference type="EMBL" id="KAG0717988.1"/>
    </source>
</evidence>
<dbReference type="OrthoDB" id="10020599at2759"/>
<dbReference type="AlphaFoldDB" id="A0A8J4Y0N2"/>
<keyword evidence="3" id="KW-1185">Reference proteome</keyword>
<name>A0A8J4Y0N2_CHIOP</name>
<proteinExistence type="predicted"/>
<organism evidence="2 3">
    <name type="scientific">Chionoecetes opilio</name>
    <name type="common">Atlantic snow crab</name>
    <name type="synonym">Cancer opilio</name>
    <dbReference type="NCBI Taxonomy" id="41210"/>
    <lineage>
        <taxon>Eukaryota</taxon>
        <taxon>Metazoa</taxon>
        <taxon>Ecdysozoa</taxon>
        <taxon>Arthropoda</taxon>
        <taxon>Crustacea</taxon>
        <taxon>Multicrustacea</taxon>
        <taxon>Malacostraca</taxon>
        <taxon>Eumalacostraca</taxon>
        <taxon>Eucarida</taxon>
        <taxon>Decapoda</taxon>
        <taxon>Pleocyemata</taxon>
        <taxon>Brachyura</taxon>
        <taxon>Eubrachyura</taxon>
        <taxon>Majoidea</taxon>
        <taxon>Majidae</taxon>
        <taxon>Chionoecetes</taxon>
    </lineage>
</organism>
<dbReference type="EMBL" id="JACEEZ010016813">
    <property type="protein sequence ID" value="KAG0717988.1"/>
    <property type="molecule type" value="Genomic_DNA"/>
</dbReference>
<protein>
    <submittedName>
        <fullName evidence="2">Uncharacterized protein</fullName>
    </submittedName>
</protein>
<evidence type="ECO:0000313" key="3">
    <source>
        <dbReference type="Proteomes" id="UP000770661"/>
    </source>
</evidence>
<evidence type="ECO:0000256" key="1">
    <source>
        <dbReference type="SAM" id="MobiDB-lite"/>
    </source>
</evidence>
<gene>
    <name evidence="2" type="ORF">GWK47_053363</name>
</gene>
<dbReference type="Proteomes" id="UP000770661">
    <property type="component" value="Unassembled WGS sequence"/>
</dbReference>
<sequence>MTARHVVVALNRGALTGWHGGLLENFRAKGNQGDLLLPWGNYLQGRNPPGRRKRQASEFPAGGASVPQGSGWGQSWDITVDDLLQQLPAVSATLMTTSLLP</sequence>